<evidence type="ECO:0000256" key="11">
    <source>
        <dbReference type="RuleBase" id="RU361241"/>
    </source>
</evidence>
<comment type="catalytic activity">
    <reaction evidence="10 11">
        <text>an acyl-CoA + a 1,2-diacyl-sn-glycerol = a triacyl-sn-glycerol + CoA</text>
        <dbReference type="Rhea" id="RHEA:10868"/>
        <dbReference type="ChEBI" id="CHEBI:17815"/>
        <dbReference type="ChEBI" id="CHEBI:57287"/>
        <dbReference type="ChEBI" id="CHEBI:58342"/>
        <dbReference type="ChEBI" id="CHEBI:64615"/>
        <dbReference type="EC" id="2.3.1.20"/>
    </reaction>
</comment>
<dbReference type="GO" id="GO:0019432">
    <property type="term" value="P:triglyceride biosynthetic process"/>
    <property type="evidence" value="ECO:0007669"/>
    <property type="project" value="UniProtKB-UniPathway"/>
</dbReference>
<dbReference type="Pfam" id="PF03007">
    <property type="entry name" value="WS_DGAT_cat"/>
    <property type="match status" value="1"/>
</dbReference>
<dbReference type="STRING" id="928724.SacglDRAFT_03176"/>
<evidence type="ECO:0000256" key="2">
    <source>
        <dbReference type="ARBA" id="ARBA00005189"/>
    </source>
</evidence>
<evidence type="ECO:0000256" key="9">
    <source>
        <dbReference type="ARBA" id="ARBA00023315"/>
    </source>
</evidence>
<dbReference type="GO" id="GO:0005886">
    <property type="term" value="C:plasma membrane"/>
    <property type="evidence" value="ECO:0007669"/>
    <property type="project" value="TreeGrafter"/>
</dbReference>
<evidence type="ECO:0000256" key="10">
    <source>
        <dbReference type="ARBA" id="ARBA00048109"/>
    </source>
</evidence>
<dbReference type="SUPFAM" id="SSF52777">
    <property type="entry name" value="CoA-dependent acyltransferases"/>
    <property type="match status" value="2"/>
</dbReference>
<evidence type="ECO:0000259" key="12">
    <source>
        <dbReference type="Pfam" id="PF03007"/>
    </source>
</evidence>
<feature type="domain" description="O-acyltransferase WSD1-like N-terminal" evidence="12">
    <location>
        <begin position="6"/>
        <end position="253"/>
    </location>
</feature>
<dbReference type="EMBL" id="CM001484">
    <property type="protein sequence ID" value="EIF00042.1"/>
    <property type="molecule type" value="Genomic_DNA"/>
</dbReference>
<name>I1D517_9PSEU</name>
<accession>I1D517</accession>
<dbReference type="InterPro" id="IPR009721">
    <property type="entry name" value="O-acyltransferase_WSD1_C"/>
</dbReference>
<evidence type="ECO:0000256" key="7">
    <source>
        <dbReference type="ARBA" id="ARBA00022798"/>
    </source>
</evidence>
<dbReference type="PANTHER" id="PTHR31650:SF1">
    <property type="entry name" value="WAX ESTER SYNTHASE_DIACYLGLYCEROL ACYLTRANSFERASE 4-RELATED"/>
    <property type="match status" value="1"/>
</dbReference>
<dbReference type="PANTHER" id="PTHR31650">
    <property type="entry name" value="O-ACYLTRANSFERASE (WSD1-LIKE) FAMILY PROTEIN"/>
    <property type="match status" value="1"/>
</dbReference>
<dbReference type="InterPro" id="IPR045034">
    <property type="entry name" value="O-acyltransferase_WSD1-like"/>
</dbReference>
<reference evidence="14 15" key="1">
    <citation type="submission" date="2011-09" db="EMBL/GenBank/DDBJ databases">
        <authorList>
            <consortium name="US DOE Joint Genome Institute (JGI-PGF)"/>
            <person name="Lucas S."/>
            <person name="Han J."/>
            <person name="Lapidus A."/>
            <person name="Cheng J.-F."/>
            <person name="Goodwin L."/>
            <person name="Pitluck S."/>
            <person name="Peters L."/>
            <person name="Land M.L."/>
            <person name="Hauser L."/>
            <person name="Brambilla E."/>
            <person name="Klenk H.-P."/>
            <person name="Woyke T.J."/>
        </authorList>
    </citation>
    <scope>NUCLEOTIDE SEQUENCE [LARGE SCALE GENOMIC DNA]</scope>
    <source>
        <strain evidence="14 15">K62</strain>
    </source>
</reference>
<evidence type="ECO:0000313" key="14">
    <source>
        <dbReference type="EMBL" id="EIF00042.1"/>
    </source>
</evidence>
<dbReference type="InterPro" id="IPR014292">
    <property type="entry name" value="Acyl_transf_WS/DGAT"/>
</dbReference>
<feature type="domain" description="O-acyltransferase WSD1 C-terminal" evidence="13">
    <location>
        <begin position="295"/>
        <end position="440"/>
    </location>
</feature>
<dbReference type="UniPathway" id="UPA00282"/>
<evidence type="ECO:0000256" key="3">
    <source>
        <dbReference type="ARBA" id="ARBA00009587"/>
    </source>
</evidence>
<dbReference type="RefSeq" id="WP_005465760.1">
    <property type="nucleotide sequence ID" value="NZ_CM001484.1"/>
</dbReference>
<dbReference type="NCBIfam" id="TIGR02946">
    <property type="entry name" value="acyl_WS_DGAT"/>
    <property type="match status" value="1"/>
</dbReference>
<evidence type="ECO:0000256" key="4">
    <source>
        <dbReference type="ARBA" id="ARBA00013244"/>
    </source>
</evidence>
<gene>
    <name evidence="14" type="ORF">SacglDRAFT_03176</name>
</gene>
<evidence type="ECO:0000256" key="1">
    <source>
        <dbReference type="ARBA" id="ARBA00004771"/>
    </source>
</evidence>
<evidence type="ECO:0000256" key="5">
    <source>
        <dbReference type="ARBA" id="ARBA00022516"/>
    </source>
</evidence>
<dbReference type="InterPro" id="IPR023213">
    <property type="entry name" value="CAT-like_dom_sf"/>
</dbReference>
<dbReference type="GO" id="GO:0071731">
    <property type="term" value="P:response to nitric oxide"/>
    <property type="evidence" value="ECO:0007669"/>
    <property type="project" value="TreeGrafter"/>
</dbReference>
<dbReference type="AlphaFoldDB" id="I1D517"/>
<dbReference type="GO" id="GO:0004144">
    <property type="term" value="F:diacylglycerol O-acyltransferase activity"/>
    <property type="evidence" value="ECO:0007669"/>
    <property type="project" value="UniProtKB-EC"/>
</dbReference>
<evidence type="ECO:0000256" key="6">
    <source>
        <dbReference type="ARBA" id="ARBA00022679"/>
    </source>
</evidence>
<dbReference type="Pfam" id="PF06974">
    <property type="entry name" value="WS_DGAT_C"/>
    <property type="match status" value="1"/>
</dbReference>
<dbReference type="eggNOG" id="COG4908">
    <property type="taxonomic scope" value="Bacteria"/>
</dbReference>
<keyword evidence="9 11" id="KW-0012">Acyltransferase</keyword>
<comment type="pathway">
    <text evidence="2">Lipid metabolism.</text>
</comment>
<dbReference type="InterPro" id="IPR004255">
    <property type="entry name" value="O-acyltransferase_WSD1_N"/>
</dbReference>
<keyword evidence="6 11" id="KW-0808">Transferase</keyword>
<reference evidence="15" key="2">
    <citation type="submission" date="2012-01" db="EMBL/GenBank/DDBJ databases">
        <title>Noncontiguous Finished sequence of chromosome of Saccharomonospora glauca K62.</title>
        <authorList>
            <consortium name="US DOE Joint Genome Institute"/>
            <person name="Lucas S."/>
            <person name="Han J."/>
            <person name="Lapidus A."/>
            <person name="Cheng J.-F."/>
            <person name="Goodwin L."/>
            <person name="Pitluck S."/>
            <person name="Peters L."/>
            <person name="Mikhailova N."/>
            <person name="Held B."/>
            <person name="Detter J.C."/>
            <person name="Han C."/>
            <person name="Tapia R."/>
            <person name="Land M."/>
            <person name="Hauser L."/>
            <person name="Kyrpides N."/>
            <person name="Ivanova N."/>
            <person name="Pagani I."/>
            <person name="Brambilla E.-M."/>
            <person name="Klenk H.-P."/>
            <person name="Woyke T."/>
        </authorList>
    </citation>
    <scope>NUCLEOTIDE SEQUENCE [LARGE SCALE GENOMIC DNA]</scope>
    <source>
        <strain evidence="15">K62</strain>
    </source>
</reference>
<keyword evidence="7 11" id="KW-0319">Glycerol metabolism</keyword>
<evidence type="ECO:0000259" key="13">
    <source>
        <dbReference type="Pfam" id="PF06974"/>
    </source>
</evidence>
<keyword evidence="5 11" id="KW-0444">Lipid biosynthesis</keyword>
<organism evidence="14 15">
    <name type="scientific">Saccharomonospora glauca K62</name>
    <dbReference type="NCBI Taxonomy" id="928724"/>
    <lineage>
        <taxon>Bacteria</taxon>
        <taxon>Bacillati</taxon>
        <taxon>Actinomycetota</taxon>
        <taxon>Actinomycetes</taxon>
        <taxon>Pseudonocardiales</taxon>
        <taxon>Pseudonocardiaceae</taxon>
        <taxon>Saccharomonospora</taxon>
    </lineage>
</organism>
<dbReference type="HOGENOM" id="CLU_024186_3_1_11"/>
<evidence type="ECO:0000256" key="8">
    <source>
        <dbReference type="ARBA" id="ARBA00023098"/>
    </source>
</evidence>
<dbReference type="GO" id="GO:0006071">
    <property type="term" value="P:glycerol metabolic process"/>
    <property type="evidence" value="ECO:0007669"/>
    <property type="project" value="UniProtKB-KW"/>
</dbReference>
<dbReference type="GO" id="GO:0051701">
    <property type="term" value="P:biological process involved in interaction with host"/>
    <property type="evidence" value="ECO:0007669"/>
    <property type="project" value="TreeGrafter"/>
</dbReference>
<proteinExistence type="inferred from homology"/>
<sequence>MPADRLSALDTAFLCIDRPTAPMHMGAVGVFSASRPHDHRDAERLAALVAERAERSPRLRLRLREGRPWLPDRWEPDPRFDAAAHVGSHHVTEDDADPLAAHASRWFETPLDPRAPLWNAEVVTGLPRGRFALLLKFHHALCDGAGAAELALGLLDEIPSARSAPATAVSADTPGDEDTDVLSALWRDARRTVGETVESLGIATAMLRAARPFPLSPTAIARSTHRRLGFVRLDTSDVRRVRKAYGGTPNDVMLAVLAGALREWLRGRNDGNRLRPLRALVPVSTRRRRGDLAGGNALSGYLCDLPVDVDDPLDRLRAVTASMNRHKRAGPWRGAGAFPVLAERLPSVVHRLATRTVSHAAPVLFDTVITTVPLPGLPLSLDGAPLRETYPVVPLAPHQAVGFAVSTYRDGVHVGLNTGGDAVHQVGALADAVTKSMATLAQHCP</sequence>
<comment type="pathway">
    <text evidence="1 11">Glycerolipid metabolism; triacylglycerol biosynthesis.</text>
</comment>
<protein>
    <recommendedName>
        <fullName evidence="4 11">Diacylglycerol O-acyltransferase</fullName>
        <ecNumber evidence="4 11">2.3.1.20</ecNumber>
    </recommendedName>
</protein>
<evidence type="ECO:0000313" key="15">
    <source>
        <dbReference type="Proteomes" id="UP000005087"/>
    </source>
</evidence>
<keyword evidence="15" id="KW-1185">Reference proteome</keyword>
<keyword evidence="8 11" id="KW-0443">Lipid metabolism</keyword>
<dbReference type="EC" id="2.3.1.20" evidence="4 11"/>
<dbReference type="Proteomes" id="UP000005087">
    <property type="component" value="Chromosome"/>
</dbReference>
<dbReference type="GO" id="GO:0001666">
    <property type="term" value="P:response to hypoxia"/>
    <property type="evidence" value="ECO:0007669"/>
    <property type="project" value="TreeGrafter"/>
</dbReference>
<dbReference type="Gene3D" id="3.30.559.10">
    <property type="entry name" value="Chloramphenicol acetyltransferase-like domain"/>
    <property type="match status" value="1"/>
</dbReference>
<comment type="similarity">
    <text evidence="3 11">Belongs to the long-chain O-acyltransferase family.</text>
</comment>
<dbReference type="OrthoDB" id="9810950at2"/>